<reference evidence="1" key="2">
    <citation type="submission" date="2025-08" db="UniProtKB">
        <authorList>
            <consortium name="Ensembl"/>
        </authorList>
    </citation>
    <scope>IDENTIFICATION</scope>
    <source>
        <strain evidence="1">Guanapo</strain>
    </source>
</reference>
<organism evidence="1 2">
    <name type="scientific">Poecilia reticulata</name>
    <name type="common">Guppy</name>
    <name type="synonym">Acanthophacelus reticulatus</name>
    <dbReference type="NCBI Taxonomy" id="8081"/>
    <lineage>
        <taxon>Eukaryota</taxon>
        <taxon>Metazoa</taxon>
        <taxon>Chordata</taxon>
        <taxon>Craniata</taxon>
        <taxon>Vertebrata</taxon>
        <taxon>Euteleostomi</taxon>
        <taxon>Actinopterygii</taxon>
        <taxon>Neopterygii</taxon>
        <taxon>Teleostei</taxon>
        <taxon>Neoteleostei</taxon>
        <taxon>Acanthomorphata</taxon>
        <taxon>Ovalentaria</taxon>
        <taxon>Atherinomorphae</taxon>
        <taxon>Cyprinodontiformes</taxon>
        <taxon>Poeciliidae</taxon>
        <taxon>Poeciliinae</taxon>
        <taxon>Poecilia</taxon>
    </lineage>
</organism>
<accession>A0A3P9NVS6</accession>
<dbReference type="Ensembl" id="ENSPRET00000013808.1">
    <property type="protein sequence ID" value="ENSPREP00000013667.1"/>
    <property type="gene ID" value="ENSPREG00000009292.1"/>
</dbReference>
<evidence type="ECO:0000313" key="1">
    <source>
        <dbReference type="Ensembl" id="ENSPREP00000013667.1"/>
    </source>
</evidence>
<keyword evidence="2" id="KW-1185">Reference proteome</keyword>
<reference evidence="1" key="3">
    <citation type="submission" date="2025-09" db="UniProtKB">
        <authorList>
            <consortium name="Ensembl"/>
        </authorList>
    </citation>
    <scope>IDENTIFICATION</scope>
    <source>
        <strain evidence="1">Guanapo</strain>
    </source>
</reference>
<proteinExistence type="predicted"/>
<reference evidence="2" key="1">
    <citation type="submission" date="2013-11" db="EMBL/GenBank/DDBJ databases">
        <title>The genomic landscape of the Guanapo guppy.</title>
        <authorList>
            <person name="Kuenstner A."/>
            <person name="Dreyer C."/>
        </authorList>
    </citation>
    <scope>NUCLEOTIDE SEQUENCE</scope>
    <source>
        <strain evidence="2">Guanapo</strain>
    </source>
</reference>
<protein>
    <submittedName>
        <fullName evidence="1">Uncharacterized protein</fullName>
    </submittedName>
</protein>
<sequence>PLLKLVLKPIYFTWLSTPAGSSFKLYLYIAMSPGDSEHLQSLNTCLKRMHVPKLSAAELQLLSLDLKRNNLEQGSATRVSRATCGSLVLP</sequence>
<evidence type="ECO:0000313" key="2">
    <source>
        <dbReference type="Proteomes" id="UP000242638"/>
    </source>
</evidence>
<name>A0A3P9NVS6_POERE</name>
<dbReference type="AlphaFoldDB" id="A0A3P9NVS6"/>
<dbReference type="Proteomes" id="UP000242638">
    <property type="component" value="Unassembled WGS sequence"/>
</dbReference>